<dbReference type="Gene3D" id="3.40.50.300">
    <property type="entry name" value="P-loop containing nucleotide triphosphate hydrolases"/>
    <property type="match status" value="1"/>
</dbReference>
<dbReference type="Gene3D" id="3.80.10.10">
    <property type="entry name" value="Ribonuclease Inhibitor"/>
    <property type="match status" value="3"/>
</dbReference>
<proteinExistence type="predicted"/>
<organism evidence="5 6">
    <name type="scientific">Taxus chinensis</name>
    <name type="common">Chinese yew</name>
    <name type="synonym">Taxus wallichiana var. chinensis</name>
    <dbReference type="NCBI Taxonomy" id="29808"/>
    <lineage>
        <taxon>Eukaryota</taxon>
        <taxon>Viridiplantae</taxon>
        <taxon>Streptophyta</taxon>
        <taxon>Embryophyta</taxon>
        <taxon>Tracheophyta</taxon>
        <taxon>Spermatophyta</taxon>
        <taxon>Pinopsida</taxon>
        <taxon>Pinidae</taxon>
        <taxon>Conifers II</taxon>
        <taxon>Cupressales</taxon>
        <taxon>Taxaceae</taxon>
        <taxon>Taxus</taxon>
    </lineage>
</organism>
<evidence type="ECO:0000313" key="6">
    <source>
        <dbReference type="Proteomes" id="UP000824469"/>
    </source>
</evidence>
<protein>
    <recommendedName>
        <fullName evidence="4">TIR domain-containing protein</fullName>
    </recommendedName>
</protein>
<dbReference type="Pfam" id="PF23282">
    <property type="entry name" value="WHD_ROQ1"/>
    <property type="match status" value="1"/>
</dbReference>
<keyword evidence="1" id="KW-0433">Leucine-rich repeat</keyword>
<dbReference type="InterPro" id="IPR058192">
    <property type="entry name" value="WHD_ROQ1-like"/>
</dbReference>
<evidence type="ECO:0000259" key="4">
    <source>
        <dbReference type="PROSITE" id="PS50104"/>
    </source>
</evidence>
<dbReference type="SUPFAM" id="SSF52540">
    <property type="entry name" value="P-loop containing nucleoside triphosphate hydrolases"/>
    <property type="match status" value="1"/>
</dbReference>
<dbReference type="EMBL" id="JAHRHJ020003813">
    <property type="protein sequence ID" value="KAH9288948.1"/>
    <property type="molecule type" value="Genomic_DNA"/>
</dbReference>
<dbReference type="GO" id="GO:0006952">
    <property type="term" value="P:defense response"/>
    <property type="evidence" value="ECO:0007669"/>
    <property type="project" value="UniProtKB-KW"/>
</dbReference>
<dbReference type="InterPro" id="IPR002182">
    <property type="entry name" value="NB-ARC"/>
</dbReference>
<accession>A0AA38C3R8</accession>
<dbReference type="InterPro" id="IPR035897">
    <property type="entry name" value="Toll_tir_struct_dom_sf"/>
</dbReference>
<dbReference type="SUPFAM" id="SSF52058">
    <property type="entry name" value="L domain-like"/>
    <property type="match status" value="2"/>
</dbReference>
<dbReference type="InterPro" id="IPR032675">
    <property type="entry name" value="LRR_dom_sf"/>
</dbReference>
<feature type="domain" description="TIR" evidence="4">
    <location>
        <begin position="29"/>
        <end position="193"/>
    </location>
</feature>
<evidence type="ECO:0000313" key="5">
    <source>
        <dbReference type="EMBL" id="KAH9288948.1"/>
    </source>
</evidence>
<feature type="non-terminal residue" evidence="5">
    <location>
        <position position="1220"/>
    </location>
</feature>
<sequence>MATEIETTNAFEEIVVLNHPQPSASSSSVPYDVFINHRGIDVKHKLASDIFDALDRLGIRVFLDKEELQLGDFIPAQIQHAMRSSFLHIAIFYPSYAQSPWCLAELSFMLKTGNKIIPVFYNVEPADLRWAAKGIYASTFSDHEDKHRYSSETLEDWKKALHDVSYYNGQMLKNDDDGGRLLKSIVNCVLKHMKKVPLEVAKHPVGLDEAVEEFERSVLESSQDHHHVKIRGIVGMGGSGKTTLAKEMYNRKISSFDRCSFIFDVREAAAKKDLYNKQKTLLQDLGFKDRDLLFDNVEKGKGFLASRLRSLSVFIILDDIDHQDQLDALLPGIDSFGPGSVIIVTSRELGVLTSWGISSIYKMKGLDVGHASQLLCWHAFLQPFPLNGFEDLVERFVIFCNGLPLSLKVFGGQLYRKERDYWGSQLNKISRLLHRDIQETLQISYDALDDEEKKIFLDIACFFIGEQKSLAIAVWDGSGWSGLHSWETLANKCLVELDEKNCIRMHDHLRDLGREISTRQSSGRLVWLPKQISDIERGMLIRGIKTETSEFYEELRFTSLSHCQAQTPFQECMEFVQSYSRDFKLLVVRDNYFNEEFATLSRSLVWLRWDCFQPKTLPLWLSLKNLRVLELHEAVNLEQLWGDEADPPLELRELIVTRGLRFTSLPTSIGRLKDLKKIICNNCKGLRVLPKEICYLQWLEHLELRDCTSLECMPTEFGDLRNTRYLDLSHCTELRMLPVSFKQLIHLKYINLQYCSHLYFTSANTDILKNMTKLEYLNFDGCSKVEELPLLPYQGALRELRLDWMGSLREIPGRIGELSKLQVLKIGSPNLESLPTSLGNLSSLTMLEIKWYSKLKSLPHSIGKLSSLTSLVIKVLPNLESLPKEIAQLSNLQSLIVYNCPIRHLPFLSFSSSLSNLKYISLSQTHESRISISRQCCPCLKTLKLHRNKYLTEITALPISVKALELTYCKKLKSISGVRGLINLEKLDVLRCEKLEELPSFAELNSLKELEIVGSSRKLKKIEGLEHCKSLETLIAETMWKVTAGIKSLEQMERLRRVELSACYISAIKPCLLTIKKLPSETIICSRTERDMDSIVNSPALRSLTITRLKCGQRHSSNYRWTTIARLKCGQRHSSNAAAMVCFVINSLSHGIALYLESSDGGCRTSSMTLEKGKWVWIGVFTHASWLMAAEHRLKMLRTQSVDVEVRGTLVIGEQERVVE</sequence>
<dbReference type="GO" id="GO:0007165">
    <property type="term" value="P:signal transduction"/>
    <property type="evidence" value="ECO:0007669"/>
    <property type="project" value="InterPro"/>
</dbReference>
<keyword evidence="6" id="KW-1185">Reference proteome</keyword>
<dbReference type="InterPro" id="IPR000157">
    <property type="entry name" value="TIR_dom"/>
</dbReference>
<evidence type="ECO:0000256" key="1">
    <source>
        <dbReference type="ARBA" id="ARBA00022614"/>
    </source>
</evidence>
<dbReference type="GO" id="GO:0051707">
    <property type="term" value="P:response to other organism"/>
    <property type="evidence" value="ECO:0007669"/>
    <property type="project" value="UniProtKB-ARBA"/>
</dbReference>
<keyword evidence="2" id="KW-0677">Repeat</keyword>
<keyword evidence="3" id="KW-0611">Plant defense</keyword>
<dbReference type="Pfam" id="PF00931">
    <property type="entry name" value="NB-ARC"/>
    <property type="match status" value="1"/>
</dbReference>
<dbReference type="Proteomes" id="UP000824469">
    <property type="component" value="Unassembled WGS sequence"/>
</dbReference>
<dbReference type="PROSITE" id="PS50104">
    <property type="entry name" value="TIR"/>
    <property type="match status" value="1"/>
</dbReference>
<gene>
    <name evidence="5" type="ORF">KI387_033065</name>
</gene>
<dbReference type="InterPro" id="IPR044974">
    <property type="entry name" value="Disease_R_plants"/>
</dbReference>
<dbReference type="OMA" id="ILHISEC"/>
<evidence type="ECO:0000256" key="3">
    <source>
        <dbReference type="ARBA" id="ARBA00022821"/>
    </source>
</evidence>
<dbReference type="InterPro" id="IPR055414">
    <property type="entry name" value="LRR_R13L4/SHOC2-like"/>
</dbReference>
<dbReference type="Gene3D" id="1.10.8.430">
    <property type="entry name" value="Helical domain of apoptotic protease-activating factors"/>
    <property type="match status" value="1"/>
</dbReference>
<name>A0AA38C3R8_TAXCH</name>
<dbReference type="PRINTS" id="PR00364">
    <property type="entry name" value="DISEASERSIST"/>
</dbReference>
<evidence type="ECO:0000256" key="2">
    <source>
        <dbReference type="ARBA" id="ARBA00022737"/>
    </source>
</evidence>
<dbReference type="PANTHER" id="PTHR11017">
    <property type="entry name" value="LEUCINE-RICH REPEAT-CONTAINING PROTEIN"/>
    <property type="match status" value="1"/>
</dbReference>
<dbReference type="Pfam" id="PF23598">
    <property type="entry name" value="LRR_14"/>
    <property type="match status" value="1"/>
</dbReference>
<dbReference type="InterPro" id="IPR042197">
    <property type="entry name" value="Apaf_helical"/>
</dbReference>
<dbReference type="SMART" id="SM00369">
    <property type="entry name" value="LRR_TYP"/>
    <property type="match status" value="2"/>
</dbReference>
<dbReference type="AlphaFoldDB" id="A0AA38C3R8"/>
<dbReference type="SUPFAM" id="SSF52200">
    <property type="entry name" value="Toll/Interleukin receptor TIR domain"/>
    <property type="match status" value="1"/>
</dbReference>
<dbReference type="SMART" id="SM00255">
    <property type="entry name" value="TIR"/>
    <property type="match status" value="1"/>
</dbReference>
<dbReference type="GO" id="GO:0043531">
    <property type="term" value="F:ADP binding"/>
    <property type="evidence" value="ECO:0007669"/>
    <property type="project" value="InterPro"/>
</dbReference>
<dbReference type="InterPro" id="IPR027417">
    <property type="entry name" value="P-loop_NTPase"/>
</dbReference>
<comment type="caution">
    <text evidence="5">The sequence shown here is derived from an EMBL/GenBank/DDBJ whole genome shotgun (WGS) entry which is preliminary data.</text>
</comment>
<dbReference type="Gene3D" id="3.40.50.10140">
    <property type="entry name" value="Toll/interleukin-1 receptor homology (TIR) domain"/>
    <property type="match status" value="1"/>
</dbReference>
<dbReference type="Pfam" id="PF01582">
    <property type="entry name" value="TIR"/>
    <property type="match status" value="1"/>
</dbReference>
<reference evidence="5 6" key="1">
    <citation type="journal article" date="2021" name="Nat. Plants">
        <title>The Taxus genome provides insights into paclitaxel biosynthesis.</title>
        <authorList>
            <person name="Xiong X."/>
            <person name="Gou J."/>
            <person name="Liao Q."/>
            <person name="Li Y."/>
            <person name="Zhou Q."/>
            <person name="Bi G."/>
            <person name="Li C."/>
            <person name="Du R."/>
            <person name="Wang X."/>
            <person name="Sun T."/>
            <person name="Guo L."/>
            <person name="Liang H."/>
            <person name="Lu P."/>
            <person name="Wu Y."/>
            <person name="Zhang Z."/>
            <person name="Ro D.K."/>
            <person name="Shang Y."/>
            <person name="Huang S."/>
            <person name="Yan J."/>
        </authorList>
    </citation>
    <scope>NUCLEOTIDE SEQUENCE [LARGE SCALE GENOMIC DNA]</scope>
    <source>
        <strain evidence="5">Ta-2019</strain>
    </source>
</reference>
<dbReference type="InterPro" id="IPR003591">
    <property type="entry name" value="Leu-rich_rpt_typical-subtyp"/>
</dbReference>
<dbReference type="PANTHER" id="PTHR11017:SF385">
    <property type="entry name" value="DISEASE RESISTANCE PROTEIN (TIR-NBS-LRR CLASS)-RELATED"/>
    <property type="match status" value="1"/>
</dbReference>